<dbReference type="PANTHER" id="PTHR13256:SF16">
    <property type="entry name" value="ALPHA_BETA-TUBULIN-N-ACETYLTRANSFERASE 9"/>
    <property type="match status" value="1"/>
</dbReference>
<dbReference type="GO" id="GO:0008080">
    <property type="term" value="F:N-acetyltransferase activity"/>
    <property type="evidence" value="ECO:0007669"/>
    <property type="project" value="InterPro"/>
</dbReference>
<evidence type="ECO:0000313" key="6">
    <source>
        <dbReference type="Proteomes" id="UP000247498"/>
    </source>
</evidence>
<dbReference type="Gene3D" id="3.40.630.30">
    <property type="match status" value="1"/>
</dbReference>
<dbReference type="InterPro" id="IPR039135">
    <property type="entry name" value="NAT9-like"/>
</dbReference>
<comment type="similarity">
    <text evidence="1">Belongs to the acetyltransferase family. GNAT subfamily.</text>
</comment>
<reference evidence="5 6" key="1">
    <citation type="journal article" date="2018" name="Sci. Rep.">
        <title>Raphidocelis subcapitata (=Pseudokirchneriella subcapitata) provides an insight into genome evolution and environmental adaptations in the Sphaeropleales.</title>
        <authorList>
            <person name="Suzuki S."/>
            <person name="Yamaguchi H."/>
            <person name="Nakajima N."/>
            <person name="Kawachi M."/>
        </authorList>
    </citation>
    <scope>NUCLEOTIDE SEQUENCE [LARGE SCALE GENOMIC DNA]</scope>
    <source>
        <strain evidence="5 6">NIES-35</strain>
    </source>
</reference>
<keyword evidence="2 5" id="KW-0808">Transferase</keyword>
<organism evidence="5 6">
    <name type="scientific">Raphidocelis subcapitata</name>
    <dbReference type="NCBI Taxonomy" id="307507"/>
    <lineage>
        <taxon>Eukaryota</taxon>
        <taxon>Viridiplantae</taxon>
        <taxon>Chlorophyta</taxon>
        <taxon>core chlorophytes</taxon>
        <taxon>Chlorophyceae</taxon>
        <taxon>CS clade</taxon>
        <taxon>Sphaeropleales</taxon>
        <taxon>Selenastraceae</taxon>
        <taxon>Raphidocelis</taxon>
    </lineage>
</organism>
<evidence type="ECO:0000256" key="2">
    <source>
        <dbReference type="ARBA" id="ARBA00022679"/>
    </source>
</evidence>
<protein>
    <submittedName>
        <fullName evidence="5">N-acetyltransferase</fullName>
    </submittedName>
</protein>
<keyword evidence="6" id="KW-1185">Reference proteome</keyword>
<keyword evidence="3" id="KW-0012">Acyltransferase</keyword>
<feature type="domain" description="N-acetyltransferase" evidence="4">
    <location>
        <begin position="14"/>
        <end position="187"/>
    </location>
</feature>
<dbReference type="FunCoup" id="A0A2V0P207">
    <property type="interactions" value="1858"/>
</dbReference>
<dbReference type="PROSITE" id="PS51186">
    <property type="entry name" value="GNAT"/>
    <property type="match status" value="1"/>
</dbReference>
<dbReference type="Pfam" id="PF13302">
    <property type="entry name" value="Acetyltransf_3"/>
    <property type="match status" value="1"/>
</dbReference>
<dbReference type="InterPro" id="IPR016181">
    <property type="entry name" value="Acyl_CoA_acyltransferase"/>
</dbReference>
<name>A0A2V0P207_9CHLO</name>
<evidence type="ECO:0000259" key="4">
    <source>
        <dbReference type="PROSITE" id="PS51186"/>
    </source>
</evidence>
<proteinExistence type="inferred from homology"/>
<dbReference type="InterPro" id="IPR000182">
    <property type="entry name" value="GNAT_dom"/>
</dbReference>
<dbReference type="InParanoid" id="A0A2V0P207"/>
<gene>
    <name evidence="5" type="ORF">Rsub_06905</name>
</gene>
<dbReference type="Proteomes" id="UP000247498">
    <property type="component" value="Unassembled WGS sequence"/>
</dbReference>
<evidence type="ECO:0000256" key="3">
    <source>
        <dbReference type="ARBA" id="ARBA00023315"/>
    </source>
</evidence>
<evidence type="ECO:0000256" key="1">
    <source>
        <dbReference type="ARBA" id="ARBA00009342"/>
    </source>
</evidence>
<dbReference type="STRING" id="307507.A0A2V0P207"/>
<comment type="caution">
    <text evidence="5">The sequence shown here is derived from an EMBL/GenBank/DDBJ whole genome shotgun (WGS) entry which is preliminary data.</text>
</comment>
<sequence>MRVNANTTITGQRVVLVPYRREHVPRYHEWMQSEELQELTASEPLSLAEEYAMCDAWRDDADKITFILLDRGAPAAEEQAGWPPGGRAGAMAGDVNAFVNDPDDRAAVELEVMVAEPASRRRGLALEGLRLFMAYLATTLGVTSFTAKIGQDNAPSIELFTQRLGFRELRRVEVFREVHFELRAEGEVAAALAAEGAQLLLGSYD</sequence>
<dbReference type="EMBL" id="BDRX01000045">
    <property type="protein sequence ID" value="GBF93906.1"/>
    <property type="molecule type" value="Genomic_DNA"/>
</dbReference>
<dbReference type="SUPFAM" id="SSF55729">
    <property type="entry name" value="Acyl-CoA N-acyltransferases (Nat)"/>
    <property type="match status" value="1"/>
</dbReference>
<dbReference type="PANTHER" id="PTHR13256">
    <property type="entry name" value="N-ACETYLTRANSFERASE 9"/>
    <property type="match status" value="1"/>
</dbReference>
<dbReference type="OrthoDB" id="5043642at2759"/>
<dbReference type="AlphaFoldDB" id="A0A2V0P207"/>
<evidence type="ECO:0000313" key="5">
    <source>
        <dbReference type="EMBL" id="GBF93906.1"/>
    </source>
</evidence>
<accession>A0A2V0P207</accession>